<keyword evidence="9" id="KW-1185">Reference proteome</keyword>
<keyword evidence="3" id="KW-0813">Transport</keyword>
<dbReference type="RefSeq" id="WP_056949495.1">
    <property type="nucleotide sequence ID" value="NZ_AZEB01000018.1"/>
</dbReference>
<comment type="subcellular location">
    <subcellularLocation>
        <location evidence="1">Cell envelope</location>
    </subcellularLocation>
</comment>
<evidence type="ECO:0000256" key="4">
    <source>
        <dbReference type="ARBA" id="ARBA00022729"/>
    </source>
</evidence>
<gene>
    <name evidence="8" type="ORF">FC98_GL000960</name>
</gene>
<dbReference type="InterPro" id="IPR039424">
    <property type="entry name" value="SBP_5"/>
</dbReference>
<accession>A0A0R1NWI8</accession>
<dbReference type="Proteomes" id="UP000051439">
    <property type="component" value="Unassembled WGS sequence"/>
</dbReference>
<name>A0A0R1NWI8_9LACO</name>
<dbReference type="CDD" id="cd08504">
    <property type="entry name" value="PBP2_OppA"/>
    <property type="match status" value="1"/>
</dbReference>
<feature type="chain" id="PRO_5039617568" evidence="6">
    <location>
        <begin position="19"/>
        <end position="539"/>
    </location>
</feature>
<dbReference type="SUPFAM" id="SSF53850">
    <property type="entry name" value="Periplasmic binding protein-like II"/>
    <property type="match status" value="1"/>
</dbReference>
<dbReference type="InterPro" id="IPR030678">
    <property type="entry name" value="Peptide/Ni-bd"/>
</dbReference>
<dbReference type="PROSITE" id="PS51257">
    <property type="entry name" value="PROKAR_LIPOPROTEIN"/>
    <property type="match status" value="1"/>
</dbReference>
<dbReference type="PIRSF" id="PIRSF002741">
    <property type="entry name" value="MppA"/>
    <property type="match status" value="1"/>
</dbReference>
<keyword evidence="4 6" id="KW-0732">Signal</keyword>
<comment type="similarity">
    <text evidence="2">Belongs to the bacterial solute-binding protein 5 family.</text>
</comment>
<comment type="caution">
    <text evidence="8">The sequence shown here is derived from an EMBL/GenBank/DDBJ whole genome shotgun (WGS) entry which is preliminary data.</text>
</comment>
<evidence type="ECO:0000313" key="8">
    <source>
        <dbReference type="EMBL" id="KRL21019.1"/>
    </source>
</evidence>
<dbReference type="AlphaFoldDB" id="A0A0R1NWI8"/>
<evidence type="ECO:0000256" key="6">
    <source>
        <dbReference type="SAM" id="SignalP"/>
    </source>
</evidence>
<feature type="signal peptide" evidence="6">
    <location>
        <begin position="1"/>
        <end position="18"/>
    </location>
</feature>
<evidence type="ECO:0000256" key="2">
    <source>
        <dbReference type="ARBA" id="ARBA00005695"/>
    </source>
</evidence>
<dbReference type="Pfam" id="PF00496">
    <property type="entry name" value="SBP_bac_5"/>
    <property type="match status" value="1"/>
</dbReference>
<dbReference type="EMBL" id="AZEB01000018">
    <property type="protein sequence ID" value="KRL21019.1"/>
    <property type="molecule type" value="Genomic_DNA"/>
</dbReference>
<sequence>MKKLLLSLMVGASTVLLAACGTKTSSSKRNSVSLMQTSELLSLDTSEHADFTTWNTLENSMEGLYRANKANEPAPASATSVVKPTDHGLTYTFHLRKNAKWSNGDPLTAQDFVTAWRRSVSPTTKSGYNYIFSGIKNADAITASKKSPKTLGAYALNKHTLQVKLEHPMPYFDKMMVLPAFFPENPTALKKFGSKYGTQSKYLYYNGPFKVTGWNGTNDSWTLKRNNHYYDQKAIHLDELKYSVVKDANTAHELFDQKKLDDATITGVTAKGLQQNKDLIHERKAGTYYLRLNVRNGKPLATQKMRQAISLVLNRKQLTKDVLADGSQPAYTYTAPDLAKDPTTGKDFATETKPSDTYNVAKAKQLWTEGVKESGQKGTVKMAIVGDDQTITKNVAQFVQASVKKSLPGADLTVRSLPAKGQQSAELNGDFDMEQIFWLADFADPISFMGILQSSNPQDYGKYKDAYFDKQYQEAESSHAADVKQYWQNMRNLQERLNTTMPVVPLYQMVESHLVNPRLKGVLRHPVGEDDYTRAYLNE</sequence>
<dbReference type="InterPro" id="IPR000914">
    <property type="entry name" value="SBP_5_dom"/>
</dbReference>
<dbReference type="PATRIC" id="fig|1423766.4.peg.981"/>
<evidence type="ECO:0000256" key="3">
    <source>
        <dbReference type="ARBA" id="ARBA00022448"/>
    </source>
</evidence>
<dbReference type="GO" id="GO:0015833">
    <property type="term" value="P:peptide transport"/>
    <property type="evidence" value="ECO:0007669"/>
    <property type="project" value="UniProtKB-KW"/>
</dbReference>
<organism evidence="8 9">
    <name type="scientific">Lentilactobacillus kisonensis DSM 19906 = JCM 15041</name>
    <dbReference type="NCBI Taxonomy" id="1423766"/>
    <lineage>
        <taxon>Bacteria</taxon>
        <taxon>Bacillati</taxon>
        <taxon>Bacillota</taxon>
        <taxon>Bacilli</taxon>
        <taxon>Lactobacillales</taxon>
        <taxon>Lactobacillaceae</taxon>
        <taxon>Lentilactobacillus</taxon>
    </lineage>
</organism>
<dbReference type="GO" id="GO:0042597">
    <property type="term" value="C:periplasmic space"/>
    <property type="evidence" value="ECO:0007669"/>
    <property type="project" value="UniProtKB-ARBA"/>
</dbReference>
<dbReference type="Gene3D" id="3.40.190.10">
    <property type="entry name" value="Periplasmic binding protein-like II"/>
    <property type="match status" value="1"/>
</dbReference>
<dbReference type="PANTHER" id="PTHR30290:SF10">
    <property type="entry name" value="PERIPLASMIC OLIGOPEPTIDE-BINDING PROTEIN-RELATED"/>
    <property type="match status" value="1"/>
</dbReference>
<evidence type="ECO:0000256" key="1">
    <source>
        <dbReference type="ARBA" id="ARBA00004196"/>
    </source>
</evidence>
<reference evidence="8 9" key="1">
    <citation type="journal article" date="2015" name="Genome Announc.">
        <title>Expanding the biotechnology potential of lactobacilli through comparative genomics of 213 strains and associated genera.</title>
        <authorList>
            <person name="Sun Z."/>
            <person name="Harris H.M."/>
            <person name="McCann A."/>
            <person name="Guo C."/>
            <person name="Argimon S."/>
            <person name="Zhang W."/>
            <person name="Yang X."/>
            <person name="Jeffery I.B."/>
            <person name="Cooney J.C."/>
            <person name="Kagawa T.F."/>
            <person name="Liu W."/>
            <person name="Song Y."/>
            <person name="Salvetti E."/>
            <person name="Wrobel A."/>
            <person name="Rasinkangas P."/>
            <person name="Parkhill J."/>
            <person name="Rea M.C."/>
            <person name="O'Sullivan O."/>
            <person name="Ritari J."/>
            <person name="Douillard F.P."/>
            <person name="Paul Ross R."/>
            <person name="Yang R."/>
            <person name="Briner A.E."/>
            <person name="Felis G.E."/>
            <person name="de Vos W.M."/>
            <person name="Barrangou R."/>
            <person name="Klaenhammer T.R."/>
            <person name="Caufield P.W."/>
            <person name="Cui Y."/>
            <person name="Zhang H."/>
            <person name="O'Toole P.W."/>
        </authorList>
    </citation>
    <scope>NUCLEOTIDE SEQUENCE [LARGE SCALE GENOMIC DNA]</scope>
    <source>
        <strain evidence="8 9">DSM 19906</strain>
    </source>
</reference>
<evidence type="ECO:0000259" key="7">
    <source>
        <dbReference type="Pfam" id="PF00496"/>
    </source>
</evidence>
<dbReference type="Gene3D" id="3.90.76.10">
    <property type="entry name" value="Dipeptide-binding Protein, Domain 1"/>
    <property type="match status" value="1"/>
</dbReference>
<dbReference type="PANTHER" id="PTHR30290">
    <property type="entry name" value="PERIPLASMIC BINDING COMPONENT OF ABC TRANSPORTER"/>
    <property type="match status" value="1"/>
</dbReference>
<dbReference type="FunFam" id="3.90.76.10:FF:000001">
    <property type="entry name" value="Oligopeptide ABC transporter substrate-binding protein"/>
    <property type="match status" value="1"/>
</dbReference>
<dbReference type="GO" id="GO:1904680">
    <property type="term" value="F:peptide transmembrane transporter activity"/>
    <property type="evidence" value="ECO:0007669"/>
    <property type="project" value="TreeGrafter"/>
</dbReference>
<dbReference type="GO" id="GO:0030313">
    <property type="term" value="C:cell envelope"/>
    <property type="evidence" value="ECO:0007669"/>
    <property type="project" value="UniProtKB-SubCell"/>
</dbReference>
<evidence type="ECO:0000256" key="5">
    <source>
        <dbReference type="ARBA" id="ARBA00022856"/>
    </source>
</evidence>
<evidence type="ECO:0000313" key="9">
    <source>
        <dbReference type="Proteomes" id="UP000051439"/>
    </source>
</evidence>
<protein>
    <submittedName>
        <fullName evidence="8">ABC transporter, substrate-binding protein, family 5</fullName>
    </submittedName>
</protein>
<dbReference type="GO" id="GO:0043190">
    <property type="term" value="C:ATP-binding cassette (ABC) transporter complex"/>
    <property type="evidence" value="ECO:0007669"/>
    <property type="project" value="InterPro"/>
</dbReference>
<dbReference type="Gene3D" id="3.10.105.10">
    <property type="entry name" value="Dipeptide-binding Protein, Domain 3"/>
    <property type="match status" value="1"/>
</dbReference>
<proteinExistence type="inferred from homology"/>
<keyword evidence="5" id="KW-0571">Peptide transport</keyword>
<keyword evidence="5" id="KW-0653">Protein transport</keyword>
<feature type="domain" description="Solute-binding protein family 5" evidence="7">
    <location>
        <begin position="72"/>
        <end position="457"/>
    </location>
</feature>